<name>A0A7J6MFR1_PEROL</name>
<dbReference type="SMART" id="SM00015">
    <property type="entry name" value="IQ"/>
    <property type="match status" value="3"/>
</dbReference>
<evidence type="ECO:0000313" key="3">
    <source>
        <dbReference type="Proteomes" id="UP000572268"/>
    </source>
</evidence>
<gene>
    <name evidence="2" type="ORF">FOL46_000869</name>
</gene>
<feature type="compositionally biased region" description="Low complexity" evidence="1">
    <location>
        <begin position="559"/>
        <end position="577"/>
    </location>
</feature>
<evidence type="ECO:0000256" key="1">
    <source>
        <dbReference type="SAM" id="MobiDB-lite"/>
    </source>
</evidence>
<reference evidence="2 3" key="1">
    <citation type="submission" date="2020-04" db="EMBL/GenBank/DDBJ databases">
        <title>Perkinsus olseni comparative genomics.</title>
        <authorList>
            <person name="Bogema D.R."/>
        </authorList>
    </citation>
    <scope>NUCLEOTIDE SEQUENCE [LARGE SCALE GENOMIC DNA]</scope>
    <source>
        <strain evidence="2">ATCC PRA-31</strain>
    </source>
</reference>
<feature type="compositionally biased region" description="Basic residues" evidence="1">
    <location>
        <begin position="60"/>
        <end position="70"/>
    </location>
</feature>
<proteinExistence type="predicted"/>
<sequence>MSRVHFAPPTALHVADEGDGTRRKPRREPSKRKSKIKSRVTSSDLAESLESSRSTEATRRSPRRKHRSREKKASSERSRSSLRVLRNRARMDVVSTIDEDGAAARHSSRTLSQARDDVEAWRERWRRTEAAMKLQAAFRGKVVRRILDVRRSRRRRFRGLIVSATGAALILARVRKKILAAKLIQAVYRGGKTRCKISKMLAERLEWAITFVQRLWRIRRSAIRIQSYFRGWRQWMRHREVLAGEGMKQFVVRRNENLILKATLDGGEMRVRFPVGTCCLVSINSGVWRLHTDGNAKPVGELKLRGRGRVYCSTPSVISVLPPVAKRCKLGPFSGGRFLSLLWILSGDASDALVLGNRTFTVNTRGMKIVVSDTSGLDKRQYNLATTRESLGIFLEVLGKSAIRLSLRSSDKHWLALGEKISGWEEFRKLKLSGGAKLGDACPVIPEEVMKGRTISSVKNPADASPLSARSGVGQPPQPKVEEMGVYTLSNSTFSRESTASVESSRPKRSVLATRPPRVAESTSSQTPTPGVPISAARVFRKSMEQHFGTRRDLGDGTSYSSSSSSSDVFSATSVTSDSRDDRNIMRGIVAVSVLVFRVASPEYCILNPGISCVVNNSLALPTVPPITLWHGRSCFAQEFTTEPFRLVRTPTDQLTCGDPCGATWAVTHAPLSEQFGGRRGGEIYQSFKVLVRGVQNYPTDDGHHGMFGIGFATRDDISEIPGKKNNCLFGYNFSSPVGSRVRDTQRRTLYTSFYDGRQWMKLQESLLPGVGDEVELVLIGGRICVLVNHWAVFVSDELDRSLLRRLRTQRMYGIVDLCGGPVYDLICQPNPEVDSSVIEALKAKKPTHLMQLA</sequence>
<feature type="compositionally biased region" description="Low complexity" evidence="1">
    <location>
        <begin position="39"/>
        <end position="55"/>
    </location>
</feature>
<feature type="region of interest" description="Disordered" evidence="1">
    <location>
        <begin position="496"/>
        <end position="533"/>
    </location>
</feature>
<accession>A0A7J6MFR1</accession>
<dbReference type="AlphaFoldDB" id="A0A7J6MFR1"/>
<feature type="region of interest" description="Disordered" evidence="1">
    <location>
        <begin position="1"/>
        <end position="85"/>
    </location>
</feature>
<feature type="region of interest" description="Disordered" evidence="1">
    <location>
        <begin position="548"/>
        <end position="579"/>
    </location>
</feature>
<dbReference type="Proteomes" id="UP000572268">
    <property type="component" value="Unassembled WGS sequence"/>
</dbReference>
<feature type="compositionally biased region" description="Basic residues" evidence="1">
    <location>
        <begin position="23"/>
        <end position="38"/>
    </location>
</feature>
<dbReference type="InterPro" id="IPR000048">
    <property type="entry name" value="IQ_motif_EF-hand-BS"/>
</dbReference>
<dbReference type="Gene3D" id="1.20.5.190">
    <property type="match status" value="1"/>
</dbReference>
<dbReference type="EMBL" id="JABANN010000121">
    <property type="protein sequence ID" value="KAF4670439.1"/>
    <property type="molecule type" value="Genomic_DNA"/>
</dbReference>
<dbReference type="Pfam" id="PF00612">
    <property type="entry name" value="IQ"/>
    <property type="match status" value="2"/>
</dbReference>
<comment type="caution">
    <text evidence="2">The sequence shown here is derived from an EMBL/GenBank/DDBJ whole genome shotgun (WGS) entry which is preliminary data.</text>
</comment>
<dbReference type="PROSITE" id="PS50096">
    <property type="entry name" value="IQ"/>
    <property type="match status" value="3"/>
</dbReference>
<organism evidence="2 3">
    <name type="scientific">Perkinsus olseni</name>
    <name type="common">Perkinsus atlanticus</name>
    <dbReference type="NCBI Taxonomy" id="32597"/>
    <lineage>
        <taxon>Eukaryota</taxon>
        <taxon>Sar</taxon>
        <taxon>Alveolata</taxon>
        <taxon>Perkinsozoa</taxon>
        <taxon>Perkinsea</taxon>
        <taxon>Perkinsida</taxon>
        <taxon>Perkinsidae</taxon>
        <taxon>Perkinsus</taxon>
    </lineage>
</organism>
<evidence type="ECO:0000313" key="2">
    <source>
        <dbReference type="EMBL" id="KAF4670439.1"/>
    </source>
</evidence>
<protein>
    <submittedName>
        <fullName evidence="2">Uncharacterized protein</fullName>
    </submittedName>
</protein>
<feature type="region of interest" description="Disordered" evidence="1">
    <location>
        <begin position="458"/>
        <end position="480"/>
    </location>
</feature>